<dbReference type="Proteomes" id="UP001264980">
    <property type="component" value="Unassembled WGS sequence"/>
</dbReference>
<gene>
    <name evidence="2" type="ORF">J2W84_003538</name>
</gene>
<sequence>MEVKARKRRKKRSFKYKTETVTFLSTFIIGISQQLPGSFPRETIVYLAAPVSYFIQFISLKVIAVADLAVATYRVRRYVSELEMERALPGKTRGRQLEIDVEICEYRTALRERRIRELNPKK</sequence>
<accession>A0ABU1QZF3</accession>
<name>A0ABU1QZF3_9BACT</name>
<protein>
    <submittedName>
        <fullName evidence="2">Uncharacterized protein</fullName>
    </submittedName>
</protein>
<dbReference type="EMBL" id="JAVDTI010000003">
    <property type="protein sequence ID" value="MDR6806490.1"/>
    <property type="molecule type" value="Genomic_DNA"/>
</dbReference>
<comment type="caution">
    <text evidence="2">The sequence shown here is derived from an EMBL/GenBank/DDBJ whole genome shotgun (WGS) entry which is preliminary data.</text>
</comment>
<evidence type="ECO:0000313" key="3">
    <source>
        <dbReference type="Proteomes" id="UP001264980"/>
    </source>
</evidence>
<keyword evidence="1" id="KW-1133">Transmembrane helix</keyword>
<dbReference type="RefSeq" id="WP_309985332.1">
    <property type="nucleotide sequence ID" value="NZ_JAVDTI010000003.1"/>
</dbReference>
<feature type="transmembrane region" description="Helical" evidence="1">
    <location>
        <begin position="21"/>
        <end position="39"/>
    </location>
</feature>
<proteinExistence type="predicted"/>
<keyword evidence="1" id="KW-0812">Transmembrane</keyword>
<organism evidence="2 3">
    <name type="scientific">Dyadobacter fermentans</name>
    <dbReference type="NCBI Taxonomy" id="94254"/>
    <lineage>
        <taxon>Bacteria</taxon>
        <taxon>Pseudomonadati</taxon>
        <taxon>Bacteroidota</taxon>
        <taxon>Cytophagia</taxon>
        <taxon>Cytophagales</taxon>
        <taxon>Spirosomataceae</taxon>
        <taxon>Dyadobacter</taxon>
    </lineage>
</organism>
<evidence type="ECO:0000313" key="2">
    <source>
        <dbReference type="EMBL" id="MDR6806490.1"/>
    </source>
</evidence>
<evidence type="ECO:0000256" key="1">
    <source>
        <dbReference type="SAM" id="Phobius"/>
    </source>
</evidence>
<feature type="transmembrane region" description="Helical" evidence="1">
    <location>
        <begin position="51"/>
        <end position="70"/>
    </location>
</feature>
<keyword evidence="1" id="KW-0472">Membrane</keyword>
<keyword evidence="3" id="KW-1185">Reference proteome</keyword>
<reference evidence="2 3" key="1">
    <citation type="submission" date="2023-07" db="EMBL/GenBank/DDBJ databases">
        <title>Sorghum-associated microbial communities from plants grown in Nebraska, USA.</title>
        <authorList>
            <person name="Schachtman D."/>
        </authorList>
    </citation>
    <scope>NUCLEOTIDE SEQUENCE [LARGE SCALE GENOMIC DNA]</scope>
    <source>
        <strain evidence="2 3">BE57</strain>
    </source>
</reference>